<proteinExistence type="inferred from homology"/>
<comment type="caution">
    <text evidence="8">The sequence shown here is derived from an EMBL/GenBank/DDBJ whole genome shotgun (WGS) entry which is preliminary data.</text>
</comment>
<protein>
    <submittedName>
        <fullName evidence="8">RagB/SusD family nutrient uptake outer membrane protein</fullName>
    </submittedName>
</protein>
<comment type="similarity">
    <text evidence="2">Belongs to the SusD family.</text>
</comment>
<evidence type="ECO:0000259" key="6">
    <source>
        <dbReference type="Pfam" id="PF07980"/>
    </source>
</evidence>
<keyword evidence="4" id="KW-0472">Membrane</keyword>
<evidence type="ECO:0000313" key="9">
    <source>
        <dbReference type="Proteomes" id="UP000219259"/>
    </source>
</evidence>
<dbReference type="InterPro" id="IPR012944">
    <property type="entry name" value="SusD_RagB_dom"/>
</dbReference>
<sequence length="574" mass="65259">MKKIISMLIMATFWTFTGCDIERFPYTDLSADEVKKDPEASLDALLNGAYAQLKKWSDVMHRCGEYAGDNIMIRGTSTDAFYEFISYSRTPNNYRLQSFWDNSYKAIAQTSNILKLVDEGINKDIDNKLGECYFIRGFLYFYLCRAYGRPYYQNPETNLGVPIVNGTPDDILGPLPDRSSVQKTYEQAISDLKKAATLITKNNGATYGSREAAWALLSRIYLYMSGTFDHPNAEYAKLAVEYADKVIQSGVYKMLDRADFMKYNTFTPEQNKETIFAIKRVASEFSGWDHYYGIGGMYANIGGMGWGEMYASAKYIALLDETGRNDWANNKIVDARAAFIEPQYVKDGKKVFRFIKKVYNSQGVHTNYNYVQAEIKNSADNSTLTCAENTETYTLTPVDREQGIWSIQYKDGNTYTGVIDPEMKLNRVYPMFYVVKCSREGEDSHLHSPVITRLAEMYLNKAEAAGKLGDYAMALNALNVVRERSLPGKGYDALTAENAEARIEKERTLELAFQAERSYDVYRNGHSLTRHYPGPHNALEEIQPKDYRTVYFIPQNAINAYPEGSKLTQNPTSN</sequence>
<evidence type="ECO:0000313" key="8">
    <source>
        <dbReference type="EMBL" id="PDP45218.1"/>
    </source>
</evidence>
<dbReference type="Gene3D" id="1.25.40.390">
    <property type="match status" value="1"/>
</dbReference>
<accession>A0A2A6EB11</accession>
<evidence type="ECO:0000259" key="7">
    <source>
        <dbReference type="Pfam" id="PF14322"/>
    </source>
</evidence>
<reference evidence="8 9" key="1">
    <citation type="submission" date="2017-09" db="EMBL/GenBank/DDBJ databases">
        <title>Phase variable restriction modification systems are present in the genome sequences of periodontal pathogens Prevotella intermedia, Tannerella forsythia and Porphyromonas gingivalis.</title>
        <authorList>
            <person name="Haigh R.D."/>
            <person name="Crawford L."/>
            <person name="Ralph J."/>
            <person name="Wanford J."/>
            <person name="Vartoukian S.R."/>
            <person name="Hijazib K."/>
            <person name="Wade W."/>
            <person name="Oggioni M.R."/>
        </authorList>
    </citation>
    <scope>NUCLEOTIDE SEQUENCE [LARGE SCALE GENOMIC DNA]</scope>
    <source>
        <strain evidence="8 9">WW11663</strain>
    </source>
</reference>
<dbReference type="Proteomes" id="UP000219259">
    <property type="component" value="Unassembled WGS sequence"/>
</dbReference>
<comment type="subcellular location">
    <subcellularLocation>
        <location evidence="1">Cell outer membrane</location>
    </subcellularLocation>
</comment>
<keyword evidence="3" id="KW-0732">Signal</keyword>
<evidence type="ECO:0000256" key="5">
    <source>
        <dbReference type="ARBA" id="ARBA00023237"/>
    </source>
</evidence>
<evidence type="ECO:0000256" key="1">
    <source>
        <dbReference type="ARBA" id="ARBA00004442"/>
    </source>
</evidence>
<dbReference type="Pfam" id="PF07980">
    <property type="entry name" value="SusD_RagB"/>
    <property type="match status" value="1"/>
</dbReference>
<evidence type="ECO:0000256" key="3">
    <source>
        <dbReference type="ARBA" id="ARBA00022729"/>
    </source>
</evidence>
<dbReference type="SUPFAM" id="SSF48452">
    <property type="entry name" value="TPR-like"/>
    <property type="match status" value="1"/>
</dbReference>
<gene>
    <name evidence="8" type="ORF">CLI86_00725</name>
</gene>
<dbReference type="RefSeq" id="WP_097530757.1">
    <property type="nucleotide sequence ID" value="NZ_NSLJ01000001.1"/>
</dbReference>
<keyword evidence="5" id="KW-0998">Cell outer membrane</keyword>
<organism evidence="8 9">
    <name type="scientific">Tannerella forsythia</name>
    <name type="common">Bacteroides forsythus</name>
    <dbReference type="NCBI Taxonomy" id="28112"/>
    <lineage>
        <taxon>Bacteria</taxon>
        <taxon>Pseudomonadati</taxon>
        <taxon>Bacteroidota</taxon>
        <taxon>Bacteroidia</taxon>
        <taxon>Bacteroidales</taxon>
        <taxon>Tannerellaceae</taxon>
        <taxon>Tannerella</taxon>
    </lineage>
</organism>
<dbReference type="InterPro" id="IPR011990">
    <property type="entry name" value="TPR-like_helical_dom_sf"/>
</dbReference>
<feature type="domain" description="SusD-like N-terminal" evidence="7">
    <location>
        <begin position="34"/>
        <end position="222"/>
    </location>
</feature>
<dbReference type="Pfam" id="PF14322">
    <property type="entry name" value="SusD-like_3"/>
    <property type="match status" value="1"/>
</dbReference>
<dbReference type="EMBL" id="NSLJ01000001">
    <property type="protein sequence ID" value="PDP45218.1"/>
    <property type="molecule type" value="Genomic_DNA"/>
</dbReference>
<dbReference type="PROSITE" id="PS51257">
    <property type="entry name" value="PROKAR_LIPOPROTEIN"/>
    <property type="match status" value="1"/>
</dbReference>
<feature type="domain" description="RagB/SusD" evidence="6">
    <location>
        <begin position="272"/>
        <end position="571"/>
    </location>
</feature>
<evidence type="ECO:0000256" key="2">
    <source>
        <dbReference type="ARBA" id="ARBA00006275"/>
    </source>
</evidence>
<dbReference type="GO" id="GO:0009279">
    <property type="term" value="C:cell outer membrane"/>
    <property type="evidence" value="ECO:0007669"/>
    <property type="project" value="UniProtKB-SubCell"/>
</dbReference>
<evidence type="ECO:0000256" key="4">
    <source>
        <dbReference type="ARBA" id="ARBA00023136"/>
    </source>
</evidence>
<dbReference type="AlphaFoldDB" id="A0A2A6EB11"/>
<name>A0A2A6EB11_TANFO</name>
<dbReference type="InterPro" id="IPR033985">
    <property type="entry name" value="SusD-like_N"/>
</dbReference>